<evidence type="ECO:0000313" key="2">
    <source>
        <dbReference type="Proteomes" id="UP000322644"/>
    </source>
</evidence>
<dbReference type="KEGG" id="apoc:APORC_0234"/>
<gene>
    <name evidence="1" type="ORF">APORC_0234</name>
</gene>
<name>A0A5C2HAF9_9BACT</name>
<proteinExistence type="predicted"/>
<evidence type="ECO:0000313" key="1">
    <source>
        <dbReference type="EMBL" id="QEP39867.1"/>
    </source>
</evidence>
<organism evidence="1 2">
    <name type="scientific">Arcobacter porcinus</name>
    <dbReference type="NCBI Taxonomy" id="1935204"/>
    <lineage>
        <taxon>Bacteria</taxon>
        <taxon>Pseudomonadati</taxon>
        <taxon>Campylobacterota</taxon>
        <taxon>Epsilonproteobacteria</taxon>
        <taxon>Campylobacterales</taxon>
        <taxon>Arcobacteraceae</taxon>
        <taxon>Arcobacter</taxon>
    </lineage>
</organism>
<sequence>MERRDWSLKLLKELRYIDSLDSYEKADSLVLWYEEHFTNNKIEDLDLEESELLIFEELFFKNLNFLKEQKEIARIDLQNLKKVKSFLKN</sequence>
<protein>
    <submittedName>
        <fullName evidence="1">Uncharacterized protein</fullName>
    </submittedName>
</protein>
<reference evidence="1 2" key="1">
    <citation type="submission" date="2019-09" db="EMBL/GenBank/DDBJ databases">
        <title>Complete genome sequencing of four Arcobacter species reveals a diverse suite of mobile elements.</title>
        <authorList>
            <person name="Miller W.G."/>
            <person name="Yee E."/>
            <person name="Bono J.L."/>
        </authorList>
    </citation>
    <scope>NUCLEOTIDE SEQUENCE [LARGE SCALE GENOMIC DNA]</scope>
    <source>
        <strain evidence="1 2">CCUG 56899</strain>
    </source>
</reference>
<dbReference type="EMBL" id="CP036246">
    <property type="protein sequence ID" value="QEP39867.1"/>
    <property type="molecule type" value="Genomic_DNA"/>
</dbReference>
<dbReference type="RefSeq" id="WP_066386112.1">
    <property type="nucleotide sequence ID" value="NZ_CP036246.2"/>
</dbReference>
<accession>A0A5C2HAF9</accession>
<reference evidence="1 2" key="2">
    <citation type="submission" date="2019-09" db="EMBL/GenBank/DDBJ databases">
        <title>Taxonomic note: a critical rebuttal of the proposed division of the genus Arcobacter into six genera, emended descriptions of Arcobacter anaerophilus and the genus Arcobacter, and an assessment of genus-level boundaries for Epsilonproteobacteria using in silico genomic comparator tools.</title>
        <authorList>
            <person name="On S.L.W."/>
            <person name="Miller W.G."/>
            <person name="Biggs P."/>
            <person name="Cornelius A."/>
            <person name="Vandamme P."/>
        </authorList>
    </citation>
    <scope>NUCLEOTIDE SEQUENCE [LARGE SCALE GENOMIC DNA]</scope>
    <source>
        <strain evidence="1 2">CCUG 56899</strain>
    </source>
</reference>
<dbReference type="AlphaFoldDB" id="A0A5C2HAF9"/>
<dbReference type="Proteomes" id="UP000322644">
    <property type="component" value="Chromosome"/>
</dbReference>